<dbReference type="AlphaFoldDB" id="A0A3E0WLK2"/>
<accession>A0A3E0WLK2</accession>
<sequence>MRKKYIGVSIFLILLFLLSACGKPEEGINELSLKELKEKFDNNETFILMTHAIEDEEVKKREIKEAYDASLERAGYPGFYVSLQGMEEKEIEELGETFNNPKSSKTWDPDEDGIVLVENGSVVADAASSSLSKSKIETWVFNEWITEDGALDRDWFDGDIKGILEYTQYLDIKLTSY</sequence>
<dbReference type="Proteomes" id="UP000256488">
    <property type="component" value="Unassembled WGS sequence"/>
</dbReference>
<evidence type="ECO:0008006" key="3">
    <source>
        <dbReference type="Google" id="ProtNLM"/>
    </source>
</evidence>
<gene>
    <name evidence="1" type="ORF">CAI16_13375</name>
</gene>
<proteinExistence type="predicted"/>
<dbReference type="RefSeq" id="WP_116278794.1">
    <property type="nucleotide sequence ID" value="NZ_NFZX01000030.1"/>
</dbReference>
<comment type="caution">
    <text evidence="1">The sequence shown here is derived from an EMBL/GenBank/DDBJ whole genome shotgun (WGS) entry which is preliminary data.</text>
</comment>
<name>A0A3E0WLK2_9BACI</name>
<protein>
    <recommendedName>
        <fullName evidence="3">Lipoprotein</fullName>
    </recommendedName>
</protein>
<evidence type="ECO:0000313" key="2">
    <source>
        <dbReference type="Proteomes" id="UP000256488"/>
    </source>
</evidence>
<organism evidence="1 2">
    <name type="scientific">Virgibacillus dokdonensis</name>
    <dbReference type="NCBI Taxonomy" id="302167"/>
    <lineage>
        <taxon>Bacteria</taxon>
        <taxon>Bacillati</taxon>
        <taxon>Bacillota</taxon>
        <taxon>Bacilli</taxon>
        <taxon>Bacillales</taxon>
        <taxon>Bacillaceae</taxon>
        <taxon>Virgibacillus</taxon>
    </lineage>
</organism>
<evidence type="ECO:0000313" key="1">
    <source>
        <dbReference type="EMBL" id="RFA33840.1"/>
    </source>
</evidence>
<dbReference type="PROSITE" id="PS51257">
    <property type="entry name" value="PROKAR_LIPOPROTEIN"/>
    <property type="match status" value="1"/>
</dbReference>
<dbReference type="EMBL" id="NFZX01000030">
    <property type="protein sequence ID" value="RFA33840.1"/>
    <property type="molecule type" value="Genomic_DNA"/>
</dbReference>
<reference evidence="1 2" key="1">
    <citation type="submission" date="2017-05" db="EMBL/GenBank/DDBJ databases">
        <title>Virgibacillus sp. AK90 isolated from a saltern of Kakinada, India.</title>
        <authorList>
            <person name="Gupta V."/>
            <person name="Sidhu C."/>
            <person name="Korpole S."/>
            <person name="Pinnaka A.K."/>
        </authorList>
    </citation>
    <scope>NUCLEOTIDE SEQUENCE [LARGE SCALE GENOMIC DNA]</scope>
    <source>
        <strain evidence="1 2">AK90</strain>
    </source>
</reference>